<feature type="non-terminal residue" evidence="1">
    <location>
        <position position="116"/>
    </location>
</feature>
<accession>X1I7W7</accession>
<evidence type="ECO:0000313" key="1">
    <source>
        <dbReference type="EMBL" id="GAH62199.1"/>
    </source>
</evidence>
<proteinExistence type="predicted"/>
<gene>
    <name evidence="1" type="ORF">S03H2_49884</name>
</gene>
<name>X1I7W7_9ZZZZ</name>
<protein>
    <submittedName>
        <fullName evidence="1">Uncharacterized protein</fullName>
    </submittedName>
</protein>
<sequence length="116" mass="14045">MQTRRQFWDKRIIERREREEARYWEQFDIQRCEHEIPRRVCILAPGINAAKEDAYRHITADYIIAVNYAVLIPECPTVNWPKDKKIDAWCVAEYIPSTVKWFENGCKRFKGIMYFT</sequence>
<reference evidence="1" key="1">
    <citation type="journal article" date="2014" name="Front. Microbiol.">
        <title>High frequency of phylogenetically diverse reductive dehalogenase-homologous genes in deep subseafloor sedimentary metagenomes.</title>
        <authorList>
            <person name="Kawai M."/>
            <person name="Futagami T."/>
            <person name="Toyoda A."/>
            <person name="Takaki Y."/>
            <person name="Nishi S."/>
            <person name="Hori S."/>
            <person name="Arai W."/>
            <person name="Tsubouchi T."/>
            <person name="Morono Y."/>
            <person name="Uchiyama I."/>
            <person name="Ito T."/>
            <person name="Fujiyama A."/>
            <person name="Inagaki F."/>
            <person name="Takami H."/>
        </authorList>
    </citation>
    <scope>NUCLEOTIDE SEQUENCE</scope>
    <source>
        <strain evidence="1">Expedition CK06-06</strain>
    </source>
</reference>
<comment type="caution">
    <text evidence="1">The sequence shown here is derived from an EMBL/GenBank/DDBJ whole genome shotgun (WGS) entry which is preliminary data.</text>
</comment>
<organism evidence="1">
    <name type="scientific">marine sediment metagenome</name>
    <dbReference type="NCBI Taxonomy" id="412755"/>
    <lineage>
        <taxon>unclassified sequences</taxon>
        <taxon>metagenomes</taxon>
        <taxon>ecological metagenomes</taxon>
    </lineage>
</organism>
<dbReference type="EMBL" id="BARU01031547">
    <property type="protein sequence ID" value="GAH62199.1"/>
    <property type="molecule type" value="Genomic_DNA"/>
</dbReference>
<dbReference type="AlphaFoldDB" id="X1I7W7"/>